<keyword evidence="4" id="KW-1185">Reference proteome</keyword>
<feature type="region of interest" description="Disordered" evidence="2">
    <location>
        <begin position="180"/>
        <end position="206"/>
    </location>
</feature>
<sequence>MGQYRQWLFYRNIDQQLTQQIQTFEQELAILQAEIRHLENDTTYSENSILQTLIGVQHIRPDIHQAPERAMPAPKQKAAEQSGGSVSPALFAWSQLPNFDAQEMQKPIVNATTQSPVPHANTSSDDLLPGDLNAFVEAHSQTDPQLKVPWWLRNTRKPAEKNPQSTSPIDQQSIRTNQLVERWFERWGEQTEQTGPTEEGKRHERG</sequence>
<evidence type="ECO:0000256" key="2">
    <source>
        <dbReference type="SAM" id="MobiDB-lite"/>
    </source>
</evidence>
<name>A0A402B8V8_9CHLR</name>
<accession>A0A402B8V8</accession>
<organism evidence="3 4">
    <name type="scientific">Dictyobacter alpinus</name>
    <dbReference type="NCBI Taxonomy" id="2014873"/>
    <lineage>
        <taxon>Bacteria</taxon>
        <taxon>Bacillati</taxon>
        <taxon>Chloroflexota</taxon>
        <taxon>Ktedonobacteria</taxon>
        <taxon>Ktedonobacterales</taxon>
        <taxon>Dictyobacteraceae</taxon>
        <taxon>Dictyobacter</taxon>
    </lineage>
</organism>
<reference evidence="4" key="1">
    <citation type="submission" date="2018-12" db="EMBL/GenBank/DDBJ databases">
        <title>Tengunoibacter tsumagoiensis gen. nov., sp. nov., Dictyobacter kobayashii sp. nov., D. alpinus sp. nov., and D. joshuensis sp. nov. and description of Dictyobacteraceae fam. nov. within the order Ktedonobacterales isolated from Tengu-no-mugimeshi.</title>
        <authorList>
            <person name="Wang C.M."/>
            <person name="Zheng Y."/>
            <person name="Sakai Y."/>
            <person name="Toyoda A."/>
            <person name="Minakuchi Y."/>
            <person name="Abe K."/>
            <person name="Yokota A."/>
            <person name="Yabe S."/>
        </authorList>
    </citation>
    <scope>NUCLEOTIDE SEQUENCE [LARGE SCALE GENOMIC DNA]</scope>
    <source>
        <strain evidence="4">Uno16</strain>
    </source>
</reference>
<feature type="coiled-coil region" evidence="1">
    <location>
        <begin position="14"/>
        <end position="41"/>
    </location>
</feature>
<dbReference type="RefSeq" id="WP_126628059.1">
    <property type="nucleotide sequence ID" value="NZ_BIFT01000001.1"/>
</dbReference>
<evidence type="ECO:0000313" key="4">
    <source>
        <dbReference type="Proteomes" id="UP000287171"/>
    </source>
</evidence>
<evidence type="ECO:0000256" key="1">
    <source>
        <dbReference type="SAM" id="Coils"/>
    </source>
</evidence>
<dbReference type="AlphaFoldDB" id="A0A402B8V8"/>
<comment type="caution">
    <text evidence="3">The sequence shown here is derived from an EMBL/GenBank/DDBJ whole genome shotgun (WGS) entry which is preliminary data.</text>
</comment>
<proteinExistence type="predicted"/>
<keyword evidence="1" id="KW-0175">Coiled coil</keyword>
<protein>
    <submittedName>
        <fullName evidence="3">Uncharacterized protein</fullName>
    </submittedName>
</protein>
<evidence type="ECO:0000313" key="3">
    <source>
        <dbReference type="EMBL" id="GCE27766.1"/>
    </source>
</evidence>
<dbReference type="Proteomes" id="UP000287171">
    <property type="component" value="Unassembled WGS sequence"/>
</dbReference>
<gene>
    <name evidence="3" type="ORF">KDA_32500</name>
</gene>
<dbReference type="EMBL" id="BIFT01000001">
    <property type="protein sequence ID" value="GCE27766.1"/>
    <property type="molecule type" value="Genomic_DNA"/>
</dbReference>
<dbReference type="OrthoDB" id="161399at2"/>